<reference evidence="2" key="1">
    <citation type="journal article" date="2010" name="Curr. Microbiol.">
        <title>Cloning and nucleotide sequences of carbazole degradation genes from marine bacterium Neptuniibacter sp. strain CAR-SF.</title>
        <authorList>
            <person name="Nagashima H."/>
            <person name="Zulkharnain A.B."/>
            <person name="Maeda R."/>
            <person name="Fuse H."/>
            <person name="Iwata K."/>
            <person name="Omori T."/>
        </authorList>
    </citation>
    <scope>NUCLEOTIDE SEQUENCE</scope>
    <source>
        <strain evidence="2">CAR-SF</strain>
    </source>
</reference>
<dbReference type="AlphaFoldDB" id="B2DD10"/>
<dbReference type="EMBL" id="AB365208">
    <property type="protein sequence ID" value="BAG30825.1"/>
    <property type="molecule type" value="Genomic_DNA"/>
</dbReference>
<evidence type="ECO:0000256" key="1">
    <source>
        <dbReference type="SAM" id="SignalP"/>
    </source>
</evidence>
<name>B2DD10_9GAMM</name>
<feature type="signal peptide" evidence="1">
    <location>
        <begin position="1"/>
        <end position="35"/>
    </location>
</feature>
<dbReference type="InterPro" id="IPR025737">
    <property type="entry name" value="FApF"/>
</dbReference>
<dbReference type="Pfam" id="PF13557">
    <property type="entry name" value="Phenol_MetA_deg"/>
    <property type="match status" value="1"/>
</dbReference>
<keyword evidence="1" id="KW-0732">Signal</keyword>
<sequence>MYQKNRGFIMIRFGCAARSFIFALLFAGSGSSALAYDLPVVNLGATSFVDGLPPAGAGWYFTEYLQRYDSDRFNDKDGHPLPLPKTEAAFDISLTQLAYIGDVDVLGGKLGFVAMVPSVINEDVDDGINNMALNASSGVGDLLIAPAILWAPVMGAEGPVFAHRLELQFILPTGKYDKSNTINPGSNHWSFNPYWAGTYWVSPKWTASWRLHYLLNGTNNDPSVSYGPGVNSVKPGQALHANFATSYELNRAFRIGLNGYWLRQISDTEINGDSVSGRKEKVWAVGPGAVLSFSKDDHIFANAYFERGAENRSEGNRFQLRWVHHF</sequence>
<organism evidence="2">
    <name type="scientific">Neptuniibacter sp. CAR-SF</name>
    <dbReference type="NCBI Taxonomy" id="197651"/>
    <lineage>
        <taxon>Bacteria</taxon>
        <taxon>Pseudomonadati</taxon>
        <taxon>Pseudomonadota</taxon>
        <taxon>Gammaproteobacteria</taxon>
        <taxon>Oceanospirillales</taxon>
        <taxon>Oceanospirillaceae</taxon>
        <taxon>Neptuniibacter</taxon>
    </lineage>
</organism>
<evidence type="ECO:0000313" key="2">
    <source>
        <dbReference type="EMBL" id="BAG30825.1"/>
    </source>
</evidence>
<evidence type="ECO:0008006" key="3">
    <source>
        <dbReference type="Google" id="ProtNLM"/>
    </source>
</evidence>
<proteinExistence type="predicted"/>
<accession>B2DD10</accession>
<protein>
    <recommendedName>
        <fullName evidence="3">Phenol degradation protein meta</fullName>
    </recommendedName>
</protein>
<feature type="chain" id="PRO_5002777087" description="Phenol degradation protein meta" evidence="1">
    <location>
        <begin position="36"/>
        <end position="326"/>
    </location>
</feature>